<evidence type="ECO:0000313" key="4">
    <source>
        <dbReference type="EMBL" id="MFB9898271.1"/>
    </source>
</evidence>
<dbReference type="Gene3D" id="3.40.1280.10">
    <property type="match status" value="1"/>
</dbReference>
<dbReference type="InterPro" id="IPR004441">
    <property type="entry name" value="rRNA_MeTrfase_TrmH"/>
</dbReference>
<dbReference type="Proteomes" id="UP001589688">
    <property type="component" value="Unassembled WGS sequence"/>
</dbReference>
<evidence type="ECO:0000313" key="5">
    <source>
        <dbReference type="Proteomes" id="UP001589688"/>
    </source>
</evidence>
<protein>
    <submittedName>
        <fullName evidence="4">RNA methyltransferase</fullName>
    </submittedName>
</protein>
<reference evidence="4 5" key="1">
    <citation type="submission" date="2024-09" db="EMBL/GenBank/DDBJ databases">
        <authorList>
            <person name="Sun Q."/>
            <person name="Mori K."/>
        </authorList>
    </citation>
    <scope>NUCLEOTIDE SEQUENCE [LARGE SCALE GENOMIC DNA]</scope>
    <source>
        <strain evidence="4 5">ATCC 51272</strain>
    </source>
</reference>
<dbReference type="RefSeq" id="WP_005845427.1">
    <property type="nucleotide sequence ID" value="NZ_JBHLZF010000002.1"/>
</dbReference>
<feature type="domain" description="tRNA/rRNA methyltransferase SpoU type" evidence="3">
    <location>
        <begin position="25"/>
        <end position="191"/>
    </location>
</feature>
<organism evidence="4 5">
    <name type="scientific">Hallella seregens ATCC 51272</name>
    <dbReference type="NCBI Taxonomy" id="1336250"/>
    <lineage>
        <taxon>Bacteria</taxon>
        <taxon>Pseudomonadati</taxon>
        <taxon>Bacteroidota</taxon>
        <taxon>Bacteroidia</taxon>
        <taxon>Bacteroidales</taxon>
        <taxon>Prevotellaceae</taxon>
        <taxon>Hallella</taxon>
    </lineage>
</organism>
<keyword evidence="2" id="KW-0808">Transferase</keyword>
<dbReference type="Pfam" id="PF00588">
    <property type="entry name" value="SpoU_methylase"/>
    <property type="match status" value="1"/>
</dbReference>
<name>A0ABV5ZLL9_9BACT</name>
<dbReference type="EMBL" id="JBHLZF010000002">
    <property type="protein sequence ID" value="MFB9898271.1"/>
    <property type="molecule type" value="Genomic_DNA"/>
</dbReference>
<dbReference type="InterPro" id="IPR029026">
    <property type="entry name" value="tRNA_m1G_MTases_N"/>
</dbReference>
<dbReference type="PANTHER" id="PTHR46429">
    <property type="entry name" value="23S RRNA (GUANOSINE-2'-O-)-METHYLTRANSFERASE RLMB"/>
    <property type="match status" value="1"/>
</dbReference>
<comment type="caution">
    <text evidence="4">The sequence shown here is derived from an EMBL/GenBank/DDBJ whole genome shotgun (WGS) entry which is preliminary data.</text>
</comment>
<dbReference type="GO" id="GO:0008168">
    <property type="term" value="F:methyltransferase activity"/>
    <property type="evidence" value="ECO:0007669"/>
    <property type="project" value="UniProtKB-KW"/>
</dbReference>
<dbReference type="InterPro" id="IPR029028">
    <property type="entry name" value="Alpha/beta_knot_MTases"/>
</dbReference>
<proteinExistence type="predicted"/>
<dbReference type="PANTHER" id="PTHR46429:SF1">
    <property type="entry name" value="23S RRNA (GUANOSINE-2'-O-)-METHYLTRANSFERASE RLMB"/>
    <property type="match status" value="1"/>
</dbReference>
<keyword evidence="5" id="KW-1185">Reference proteome</keyword>
<evidence type="ECO:0000256" key="1">
    <source>
        <dbReference type="ARBA" id="ARBA00022603"/>
    </source>
</evidence>
<dbReference type="GO" id="GO:0032259">
    <property type="term" value="P:methylation"/>
    <property type="evidence" value="ECO:0007669"/>
    <property type="project" value="UniProtKB-KW"/>
</dbReference>
<evidence type="ECO:0000256" key="2">
    <source>
        <dbReference type="ARBA" id="ARBA00022679"/>
    </source>
</evidence>
<sequence>MRKLKTIEMRRLSLEQFREAPKLPLVVVLDDVRSLYNVGSVFRSCDAFRVEAVYLCGITACPPHAEIHKTALGGEDSVAWRYFAHADDAVHELHRRGYHVYSIEQVEGSTKLQQLGESLRAQSSSSLEGTCGQEEAQSPSFAGVRGQAVVFGNEVKGVHQSVVDLCDGCLEIPQFGTKHSLNVSVTAGIVVWEFARHLLLDKDTPQP</sequence>
<evidence type="ECO:0000259" key="3">
    <source>
        <dbReference type="Pfam" id="PF00588"/>
    </source>
</evidence>
<accession>A0ABV5ZLL9</accession>
<dbReference type="SUPFAM" id="SSF75217">
    <property type="entry name" value="alpha/beta knot"/>
    <property type="match status" value="1"/>
</dbReference>
<dbReference type="InterPro" id="IPR001537">
    <property type="entry name" value="SpoU_MeTrfase"/>
</dbReference>
<gene>
    <name evidence="4" type="ORF">ACFFK8_10840</name>
</gene>
<dbReference type="CDD" id="cd18097">
    <property type="entry name" value="SpoU-like"/>
    <property type="match status" value="1"/>
</dbReference>
<keyword evidence="1 4" id="KW-0489">Methyltransferase</keyword>